<dbReference type="AlphaFoldDB" id="X0VEF3"/>
<sequence>MAIAHSLAARQDSGDTVLALLNVNAPGDLRLLTSGAAQVALLPLSATAAAAVDGSGIATFNAITDDTNTAAGTIDNFELRDGNNLVVITGTVTLVGGGGDIELTSVTFNIGETISVTSMTYTTQV</sequence>
<comment type="caution">
    <text evidence="1">The sequence shown here is derived from an EMBL/GenBank/DDBJ whole genome shotgun (WGS) entry which is preliminary data.</text>
</comment>
<organism evidence="1">
    <name type="scientific">marine sediment metagenome</name>
    <dbReference type="NCBI Taxonomy" id="412755"/>
    <lineage>
        <taxon>unclassified sequences</taxon>
        <taxon>metagenomes</taxon>
        <taxon>ecological metagenomes</taxon>
    </lineage>
</organism>
<protein>
    <submittedName>
        <fullName evidence="1">Uncharacterized protein</fullName>
    </submittedName>
</protein>
<name>X0VEF3_9ZZZZ</name>
<evidence type="ECO:0000313" key="1">
    <source>
        <dbReference type="EMBL" id="GAG09617.1"/>
    </source>
</evidence>
<reference evidence="1" key="1">
    <citation type="journal article" date="2014" name="Front. Microbiol.">
        <title>High frequency of phylogenetically diverse reductive dehalogenase-homologous genes in deep subseafloor sedimentary metagenomes.</title>
        <authorList>
            <person name="Kawai M."/>
            <person name="Futagami T."/>
            <person name="Toyoda A."/>
            <person name="Takaki Y."/>
            <person name="Nishi S."/>
            <person name="Hori S."/>
            <person name="Arai W."/>
            <person name="Tsubouchi T."/>
            <person name="Morono Y."/>
            <person name="Uchiyama I."/>
            <person name="Ito T."/>
            <person name="Fujiyama A."/>
            <person name="Inagaki F."/>
            <person name="Takami H."/>
        </authorList>
    </citation>
    <scope>NUCLEOTIDE SEQUENCE</scope>
    <source>
        <strain evidence="1">Expedition CK06-06</strain>
    </source>
</reference>
<dbReference type="EMBL" id="BARS01029878">
    <property type="protein sequence ID" value="GAG09617.1"/>
    <property type="molecule type" value="Genomic_DNA"/>
</dbReference>
<proteinExistence type="predicted"/>
<accession>X0VEF3</accession>
<gene>
    <name evidence="1" type="ORF">S01H1_46650</name>
</gene>